<dbReference type="SUPFAM" id="SSF53335">
    <property type="entry name" value="S-adenosyl-L-methionine-dependent methyltransferases"/>
    <property type="match status" value="1"/>
</dbReference>
<accession>A0A1H2FM38</accession>
<dbReference type="OrthoDB" id="932345at2"/>
<keyword evidence="3" id="KW-1185">Reference proteome</keyword>
<reference evidence="3" key="1">
    <citation type="submission" date="2016-10" db="EMBL/GenBank/DDBJ databases">
        <authorList>
            <person name="Varghese N."/>
            <person name="Submissions S."/>
        </authorList>
    </citation>
    <scope>NUCLEOTIDE SEQUENCE [LARGE SCALE GENOMIC DNA]</scope>
    <source>
        <strain evidence="3">CECT 8338</strain>
    </source>
</reference>
<dbReference type="Gene3D" id="3.40.50.150">
    <property type="entry name" value="Vaccinia Virus protein VP39"/>
    <property type="match status" value="1"/>
</dbReference>
<keyword evidence="2" id="KW-0489">Methyltransferase</keyword>
<dbReference type="InterPro" id="IPR013216">
    <property type="entry name" value="Methyltransf_11"/>
</dbReference>
<dbReference type="InterPro" id="IPR029063">
    <property type="entry name" value="SAM-dependent_MTases_sf"/>
</dbReference>
<dbReference type="STRING" id="1434072.SAMN05216210_1660"/>
<evidence type="ECO:0000313" key="2">
    <source>
        <dbReference type="EMBL" id="SDU08403.1"/>
    </source>
</evidence>
<feature type="domain" description="Methyltransferase type 11" evidence="1">
    <location>
        <begin position="123"/>
        <end position="170"/>
    </location>
</feature>
<dbReference type="Proteomes" id="UP000243924">
    <property type="component" value="Chromosome I"/>
</dbReference>
<dbReference type="Pfam" id="PF08241">
    <property type="entry name" value="Methyltransf_11"/>
    <property type="match status" value="1"/>
</dbReference>
<organism evidence="2 3">
    <name type="scientific">Halopseudomonas salegens</name>
    <dbReference type="NCBI Taxonomy" id="1434072"/>
    <lineage>
        <taxon>Bacteria</taxon>
        <taxon>Pseudomonadati</taxon>
        <taxon>Pseudomonadota</taxon>
        <taxon>Gammaproteobacteria</taxon>
        <taxon>Pseudomonadales</taxon>
        <taxon>Pseudomonadaceae</taxon>
        <taxon>Halopseudomonas</taxon>
    </lineage>
</organism>
<sequence>MKKLIKSAAKKILPKSITNEIKAIINARSDRTPIAKRHCNICGYEGFFKGFGRPTRLDACCPKCGSLERHRLLMLGVERGSILNFDNKNAAVLHFAPEPILEKIFRDRFSDYCTADLFAESDIKLNIEDIDLGDEKYDIVIANHVLEHVDDRKASRELSRILKKNGILICQVPIIEGWDKTYENDNICTDLERWVHFGKDDHIRFYGKDFRDRISESGFNLFQEITAEGVDVVNNGLLRGEKVFVFQKASN</sequence>
<dbReference type="CDD" id="cd02440">
    <property type="entry name" value="AdoMet_MTases"/>
    <property type="match status" value="1"/>
</dbReference>
<keyword evidence="2" id="KW-0808">Transferase</keyword>
<dbReference type="EMBL" id="LT629787">
    <property type="protein sequence ID" value="SDU08403.1"/>
    <property type="molecule type" value="Genomic_DNA"/>
</dbReference>
<name>A0A1H2FM38_9GAMM</name>
<evidence type="ECO:0000259" key="1">
    <source>
        <dbReference type="Pfam" id="PF08241"/>
    </source>
</evidence>
<dbReference type="RefSeq" id="WP_157719140.1">
    <property type="nucleotide sequence ID" value="NZ_LT629787.1"/>
</dbReference>
<gene>
    <name evidence="2" type="ORF">SAMN05216210_1660</name>
</gene>
<proteinExistence type="predicted"/>
<protein>
    <submittedName>
        <fullName evidence="2">Methyltransferase domain-containing protein</fullName>
    </submittedName>
</protein>
<evidence type="ECO:0000313" key="3">
    <source>
        <dbReference type="Proteomes" id="UP000243924"/>
    </source>
</evidence>
<dbReference type="GO" id="GO:0032259">
    <property type="term" value="P:methylation"/>
    <property type="evidence" value="ECO:0007669"/>
    <property type="project" value="UniProtKB-KW"/>
</dbReference>
<dbReference type="GO" id="GO:0008757">
    <property type="term" value="F:S-adenosylmethionine-dependent methyltransferase activity"/>
    <property type="evidence" value="ECO:0007669"/>
    <property type="project" value="InterPro"/>
</dbReference>
<dbReference type="AlphaFoldDB" id="A0A1H2FM38"/>